<keyword evidence="2" id="KW-0808">Transferase</keyword>
<organism evidence="2 3">
    <name type="scientific">Dactylonectria macrodidyma</name>
    <dbReference type="NCBI Taxonomy" id="307937"/>
    <lineage>
        <taxon>Eukaryota</taxon>
        <taxon>Fungi</taxon>
        <taxon>Dikarya</taxon>
        <taxon>Ascomycota</taxon>
        <taxon>Pezizomycotina</taxon>
        <taxon>Sordariomycetes</taxon>
        <taxon>Hypocreomycetidae</taxon>
        <taxon>Hypocreales</taxon>
        <taxon>Nectriaceae</taxon>
        <taxon>Dactylonectria</taxon>
    </lineage>
</organism>
<dbReference type="OrthoDB" id="191037at2759"/>
<dbReference type="Pfam" id="PF01636">
    <property type="entry name" value="APH"/>
    <property type="match status" value="1"/>
</dbReference>
<evidence type="ECO:0000259" key="1">
    <source>
        <dbReference type="Pfam" id="PF01636"/>
    </source>
</evidence>
<comment type="caution">
    <text evidence="2">The sequence shown here is derived from an EMBL/GenBank/DDBJ whole genome shotgun (WGS) entry which is preliminary data.</text>
</comment>
<dbReference type="InterPro" id="IPR002575">
    <property type="entry name" value="Aminoglycoside_PTrfase"/>
</dbReference>
<feature type="domain" description="Aminoglycoside phosphotransferase" evidence="1">
    <location>
        <begin position="201"/>
        <end position="286"/>
    </location>
</feature>
<reference evidence="2" key="1">
    <citation type="journal article" date="2021" name="Nat. Commun.">
        <title>Genetic determinants of endophytism in the Arabidopsis root mycobiome.</title>
        <authorList>
            <person name="Mesny F."/>
            <person name="Miyauchi S."/>
            <person name="Thiergart T."/>
            <person name="Pickel B."/>
            <person name="Atanasova L."/>
            <person name="Karlsson M."/>
            <person name="Huettel B."/>
            <person name="Barry K.W."/>
            <person name="Haridas S."/>
            <person name="Chen C."/>
            <person name="Bauer D."/>
            <person name="Andreopoulos W."/>
            <person name="Pangilinan J."/>
            <person name="LaButti K."/>
            <person name="Riley R."/>
            <person name="Lipzen A."/>
            <person name="Clum A."/>
            <person name="Drula E."/>
            <person name="Henrissat B."/>
            <person name="Kohler A."/>
            <person name="Grigoriev I.V."/>
            <person name="Martin F.M."/>
            <person name="Hacquard S."/>
        </authorList>
    </citation>
    <scope>NUCLEOTIDE SEQUENCE</scope>
    <source>
        <strain evidence="2">MPI-CAGE-AT-0147</strain>
    </source>
</reference>
<dbReference type="EMBL" id="JAGMUV010000010">
    <property type="protein sequence ID" value="KAH7142204.1"/>
    <property type="molecule type" value="Genomic_DNA"/>
</dbReference>
<dbReference type="Gene3D" id="3.90.1200.10">
    <property type="match status" value="1"/>
</dbReference>
<accession>A0A9P9EQZ9</accession>
<keyword evidence="2" id="KW-0418">Kinase</keyword>
<dbReference type="SUPFAM" id="SSF56112">
    <property type="entry name" value="Protein kinase-like (PK-like)"/>
    <property type="match status" value="1"/>
</dbReference>
<dbReference type="PANTHER" id="PTHR23020:SF41">
    <property type="entry name" value="AMINOGLYCOSIDE PHOSPHOTRANSFERASE DOMAIN-CONTAINING PROTEIN"/>
    <property type="match status" value="1"/>
</dbReference>
<name>A0A9P9EQZ9_9HYPO</name>
<evidence type="ECO:0000313" key="2">
    <source>
        <dbReference type="EMBL" id="KAH7142204.1"/>
    </source>
</evidence>
<proteinExistence type="predicted"/>
<dbReference type="AlphaFoldDB" id="A0A9P9EQZ9"/>
<gene>
    <name evidence="2" type="ORF">EDB81DRAFT_653952</name>
</gene>
<sequence length="358" mass="40669">MPPLGPIRSDIIDLIRQCCEQESQDPPTPRKHGDIPVSYEAITTEWLTATLATQATGTFVKCFYLGPKDDGSSNRRRIQLEWDGIDRDKMPTSVFCKAAHALENRIMLSNAGTYSEVCFYNNDMGDDATFCTHKTTLTKTQFAEQIQTLARLHGQFYQSKEPFFEQLVGYKDRFENLIVSLDIEKVCGNGFKAAKSVVPPRLFARENEIWPATVQSVASNASLPQTIVHGDVHLGNWYIKSNSRMGLTDWQAMSRGHWSRDLAYVLGTGVPTETRRLWEHEMVQLYVSEFEKAGGPKTSVEEAWLQLRRQSFGALWYWTFTLTPSKIMPDMQSEETTLDFIGRICSLIDDHDALDAFD</sequence>
<dbReference type="InterPro" id="IPR011009">
    <property type="entry name" value="Kinase-like_dom_sf"/>
</dbReference>
<dbReference type="PANTHER" id="PTHR23020">
    <property type="entry name" value="UNCHARACTERIZED NUCLEAR HORMONE RECEPTOR-RELATED"/>
    <property type="match status" value="1"/>
</dbReference>
<protein>
    <submittedName>
        <fullName evidence="2">Kinase-like domain-containing protein</fullName>
    </submittedName>
</protein>
<keyword evidence="3" id="KW-1185">Reference proteome</keyword>
<dbReference type="InterPro" id="IPR052961">
    <property type="entry name" value="Oxido-Kinase-like_Enzymes"/>
</dbReference>
<dbReference type="GO" id="GO:0016301">
    <property type="term" value="F:kinase activity"/>
    <property type="evidence" value="ECO:0007669"/>
    <property type="project" value="UniProtKB-KW"/>
</dbReference>
<evidence type="ECO:0000313" key="3">
    <source>
        <dbReference type="Proteomes" id="UP000738349"/>
    </source>
</evidence>
<dbReference type="Proteomes" id="UP000738349">
    <property type="component" value="Unassembled WGS sequence"/>
</dbReference>